<reference evidence="4" key="1">
    <citation type="submission" date="2021-01" db="EMBL/GenBank/DDBJ databases">
        <title>Stenotrophomonas maltophilia.</title>
        <authorList>
            <person name="Yu Y."/>
        </authorList>
    </citation>
    <scope>NUCLEOTIDE SEQUENCE [LARGE SCALE GENOMIC DNA]</scope>
    <source>
        <strain evidence="4">As-6</strain>
    </source>
</reference>
<reference evidence="2" key="2">
    <citation type="submission" date="2021-01" db="EMBL/GenBank/DDBJ databases">
        <authorList>
            <person name="Yu Y."/>
        </authorList>
    </citation>
    <scope>NUCLEOTIDE SEQUENCE</scope>
    <source>
        <strain evidence="2">As-5</strain>
        <strain evidence="3">As-6</strain>
    </source>
</reference>
<dbReference type="RefSeq" id="WP_205404611.1">
    <property type="nucleotide sequence ID" value="NZ_JAFFTA010000015.1"/>
</dbReference>
<comment type="caution">
    <text evidence="2">The sequence shown here is derived from an EMBL/GenBank/DDBJ whole genome shotgun (WGS) entry which is preliminary data.</text>
</comment>
<dbReference type="AlphaFoldDB" id="A0AAW4GI91"/>
<feature type="region of interest" description="Disordered" evidence="1">
    <location>
        <begin position="31"/>
        <end position="53"/>
    </location>
</feature>
<evidence type="ECO:0000313" key="4">
    <source>
        <dbReference type="Proteomes" id="UP000749453"/>
    </source>
</evidence>
<evidence type="ECO:0000256" key="1">
    <source>
        <dbReference type="SAM" id="MobiDB-lite"/>
    </source>
</evidence>
<gene>
    <name evidence="2" type="ORF">JJW18_09225</name>
    <name evidence="3" type="ORF">JJW19_10485</name>
</gene>
<evidence type="ECO:0000313" key="2">
    <source>
        <dbReference type="EMBL" id="MBM9913651.1"/>
    </source>
</evidence>
<dbReference type="EMBL" id="JAFFTA010000015">
    <property type="protein sequence ID" value="MBM9913651.1"/>
    <property type="molecule type" value="Genomic_DNA"/>
</dbReference>
<name>A0AAW4GI91_9GAMM</name>
<evidence type="ECO:0000313" key="3">
    <source>
        <dbReference type="EMBL" id="MBM9938569.1"/>
    </source>
</evidence>
<evidence type="ECO:0000313" key="5">
    <source>
        <dbReference type="Proteomes" id="UP000784064"/>
    </source>
</evidence>
<dbReference type="Proteomes" id="UP000749453">
    <property type="component" value="Unassembled WGS sequence"/>
</dbReference>
<accession>A0AAW4GI91</accession>
<organism evidence="2 5">
    <name type="scientific">Stenotrophomonas lactitubi</name>
    <dbReference type="NCBI Taxonomy" id="2045214"/>
    <lineage>
        <taxon>Bacteria</taxon>
        <taxon>Pseudomonadati</taxon>
        <taxon>Pseudomonadota</taxon>
        <taxon>Gammaproteobacteria</taxon>
        <taxon>Lysobacterales</taxon>
        <taxon>Lysobacteraceae</taxon>
        <taxon>Stenotrophomonas</taxon>
    </lineage>
</organism>
<keyword evidence="4" id="KW-1185">Reference proteome</keyword>
<protein>
    <recommendedName>
        <fullName evidence="6">HNH endonuclease</fullName>
    </recommendedName>
</protein>
<proteinExistence type="predicted"/>
<evidence type="ECO:0008006" key="6">
    <source>
        <dbReference type="Google" id="ProtNLM"/>
    </source>
</evidence>
<dbReference type="EMBL" id="JAFFTB010000018">
    <property type="protein sequence ID" value="MBM9938569.1"/>
    <property type="molecule type" value="Genomic_DNA"/>
</dbReference>
<sequence length="89" mass="10204">MIQARSLIAHPSGLSIPEGLELLGWVHHSANPTQERGSQERLINRKPEDAGKLRQRCSTWNKKNAREFPGVHVFHVERRSRQRRSGITT</sequence>
<feature type="compositionally biased region" description="Basic and acidic residues" evidence="1">
    <location>
        <begin position="37"/>
        <end position="52"/>
    </location>
</feature>
<dbReference type="Proteomes" id="UP000784064">
    <property type="component" value="Unassembled WGS sequence"/>
</dbReference>